<dbReference type="InterPro" id="IPR011032">
    <property type="entry name" value="GroES-like_sf"/>
</dbReference>
<dbReference type="GO" id="GO:0016628">
    <property type="term" value="F:oxidoreductase activity, acting on the CH-CH group of donors, NAD or NADP as acceptor"/>
    <property type="evidence" value="ECO:0007669"/>
    <property type="project" value="InterPro"/>
</dbReference>
<evidence type="ECO:0000313" key="4">
    <source>
        <dbReference type="Proteomes" id="UP000244855"/>
    </source>
</evidence>
<dbReference type="SUPFAM" id="SSF50129">
    <property type="entry name" value="GroES-like"/>
    <property type="match status" value="1"/>
</dbReference>
<dbReference type="InterPro" id="IPR041694">
    <property type="entry name" value="ADH_N_2"/>
</dbReference>
<dbReference type="InterPro" id="IPR036291">
    <property type="entry name" value="NAD(P)-bd_dom_sf"/>
</dbReference>
<evidence type="ECO:0000259" key="2">
    <source>
        <dbReference type="SMART" id="SM00829"/>
    </source>
</evidence>
<evidence type="ECO:0000256" key="1">
    <source>
        <dbReference type="ARBA" id="ARBA00023002"/>
    </source>
</evidence>
<reference evidence="3 4" key="1">
    <citation type="journal article" date="2018" name="Sci. Rep.">
        <title>Comparative genomics provides insights into the lifestyle and reveals functional heterogeneity of dark septate endophytic fungi.</title>
        <authorList>
            <person name="Knapp D.G."/>
            <person name="Nemeth J.B."/>
            <person name="Barry K."/>
            <person name="Hainaut M."/>
            <person name="Henrissat B."/>
            <person name="Johnson J."/>
            <person name="Kuo A."/>
            <person name="Lim J.H.P."/>
            <person name="Lipzen A."/>
            <person name="Nolan M."/>
            <person name="Ohm R.A."/>
            <person name="Tamas L."/>
            <person name="Grigoriev I.V."/>
            <person name="Spatafora J.W."/>
            <person name="Nagy L.G."/>
            <person name="Kovacs G.M."/>
        </authorList>
    </citation>
    <scope>NUCLEOTIDE SEQUENCE [LARGE SCALE GENOMIC DNA]</scope>
    <source>
        <strain evidence="3 4">DSE2036</strain>
    </source>
</reference>
<organism evidence="3 4">
    <name type="scientific">Periconia macrospinosa</name>
    <dbReference type="NCBI Taxonomy" id="97972"/>
    <lineage>
        <taxon>Eukaryota</taxon>
        <taxon>Fungi</taxon>
        <taxon>Dikarya</taxon>
        <taxon>Ascomycota</taxon>
        <taxon>Pezizomycotina</taxon>
        <taxon>Dothideomycetes</taxon>
        <taxon>Pleosporomycetidae</taxon>
        <taxon>Pleosporales</taxon>
        <taxon>Massarineae</taxon>
        <taxon>Periconiaceae</taxon>
        <taxon>Periconia</taxon>
    </lineage>
</organism>
<dbReference type="Gene3D" id="3.40.50.720">
    <property type="entry name" value="NAD(P)-binding Rossmann-like Domain"/>
    <property type="match status" value="1"/>
</dbReference>
<dbReference type="OrthoDB" id="809632at2759"/>
<dbReference type="PANTHER" id="PTHR43205:SF42">
    <property type="entry name" value="ALCOHOL DEHYDROGENASE, ZINC-CONTAINING (AFU_ORTHOLOGUE AFUA_7G04530)"/>
    <property type="match status" value="1"/>
</dbReference>
<dbReference type="CDD" id="cd05288">
    <property type="entry name" value="PGDH"/>
    <property type="match status" value="1"/>
</dbReference>
<feature type="domain" description="Enoyl reductase (ER)" evidence="2">
    <location>
        <begin position="42"/>
        <end position="338"/>
    </location>
</feature>
<keyword evidence="4" id="KW-1185">Reference proteome</keyword>
<dbReference type="AlphaFoldDB" id="A0A2V1DB74"/>
<dbReference type="InterPro" id="IPR020843">
    <property type="entry name" value="ER"/>
</dbReference>
<dbReference type="FunFam" id="3.40.50.720:FF:000121">
    <property type="entry name" value="Prostaglandin reductase 2"/>
    <property type="match status" value="1"/>
</dbReference>
<dbReference type="Gene3D" id="3.90.180.10">
    <property type="entry name" value="Medium-chain alcohol dehydrogenases, catalytic domain"/>
    <property type="match status" value="1"/>
</dbReference>
<dbReference type="InterPro" id="IPR013149">
    <property type="entry name" value="ADH-like_C"/>
</dbReference>
<accession>A0A2V1DB74</accession>
<dbReference type="PANTHER" id="PTHR43205">
    <property type="entry name" value="PROSTAGLANDIN REDUCTASE"/>
    <property type="match status" value="1"/>
</dbReference>
<evidence type="ECO:0000313" key="3">
    <source>
        <dbReference type="EMBL" id="PVH95332.1"/>
    </source>
</evidence>
<name>A0A2V1DB74_9PLEO</name>
<dbReference type="SUPFAM" id="SSF51735">
    <property type="entry name" value="NAD(P)-binding Rossmann-fold domains"/>
    <property type="match status" value="1"/>
</dbReference>
<dbReference type="SMART" id="SM00829">
    <property type="entry name" value="PKS_ER"/>
    <property type="match status" value="1"/>
</dbReference>
<dbReference type="InterPro" id="IPR045010">
    <property type="entry name" value="MDR_fam"/>
</dbReference>
<dbReference type="EMBL" id="KZ805500">
    <property type="protein sequence ID" value="PVH95332.1"/>
    <property type="molecule type" value="Genomic_DNA"/>
</dbReference>
<dbReference type="Pfam" id="PF16884">
    <property type="entry name" value="ADH_N_2"/>
    <property type="match status" value="1"/>
</dbReference>
<dbReference type="Pfam" id="PF00107">
    <property type="entry name" value="ADH_zinc_N"/>
    <property type="match status" value="1"/>
</dbReference>
<gene>
    <name evidence="3" type="ORF">DM02DRAFT_691018</name>
</gene>
<proteinExistence type="predicted"/>
<dbReference type="Proteomes" id="UP000244855">
    <property type="component" value="Unassembled WGS sequence"/>
</dbReference>
<protein>
    <submittedName>
        <fullName evidence="3">NAD(P)-binding protein</fullName>
    </submittedName>
</protein>
<sequence length="351" mass="37796">MVSTSLTVRLAERPFDSFILGKHFYQEMTPMPSASDVRASEILVETLYLSIDSAMREWVKDERSSLPPVPIGGVMRGFAVARVLFSKSKLAIIGDLVTGFTGWSEHAILAEGAFDLVPGNPDVLAEPQKALSTFGVSSLAAWWGMTKIGCPSPGETIVISAAAGAVGSVAGQIAKIKGARVVGICGSTEKCNWLTSELGFDVALNYKMEDFESKFNEATGDLIDVYFDNVGGDILNMCLGRAKPRARFVECGTISQYNKASPEGPANFGKISPMRLRVEGFVMLDHMDQIGGGQCEVGCWVAEGKLRFFETIIKGGLQEAERALINLFNGVNWGKLLVEVKDPATKPTVLG</sequence>
<keyword evidence="1" id="KW-0560">Oxidoreductase</keyword>